<feature type="compositionally biased region" description="Basic and acidic residues" evidence="1">
    <location>
        <begin position="37"/>
        <end position="50"/>
    </location>
</feature>
<feature type="region of interest" description="Disordered" evidence="1">
    <location>
        <begin position="228"/>
        <end position="296"/>
    </location>
</feature>
<feature type="compositionally biased region" description="Low complexity" evidence="1">
    <location>
        <begin position="233"/>
        <end position="253"/>
    </location>
</feature>
<accession>A0A8I3A447</accession>
<feature type="compositionally biased region" description="Low complexity" evidence="1">
    <location>
        <begin position="280"/>
        <end position="289"/>
    </location>
</feature>
<sequence>MPSNTAKPVSPRRTRSSNVNKHVGLPDLPAKKRRSAEKRVDEQRLADQHTAKAAKTKAAIEKMGRIKQKMETDQATAVAPVKPVCLRPCQKVRKIQGATNTEGSLPNASQPTKSMKTVAMQSTKPLSSMNTKWHDEDQAEHGGSSNADGVAEAKRSIKKKMPLCEAIDDGRTQQKMETVGKEQCLLTRGVSCKKPVISSTKNALAGRVKNWVVSVHKSTSDVQKALQSMNSVPKKAPLPASTSAATGSSKTLAVSNVEGPPPTESIGSTGRTVVSDKLDPTPGGPDDLTGGFGDDLDDDVEREATLLNKKQLVCCPFNRSRSLTMLDAQHRLHHPQPQGGYPD</sequence>
<evidence type="ECO:0000313" key="4">
    <source>
        <dbReference type="Proteomes" id="UP000683000"/>
    </source>
</evidence>
<feature type="region of interest" description="Disordered" evidence="1">
    <location>
        <begin position="1"/>
        <end position="57"/>
    </location>
</feature>
<comment type="caution">
    <text evidence="3">The sequence shown here is derived from an EMBL/GenBank/DDBJ whole genome shotgun (WGS) entry which is preliminary data.</text>
</comment>
<dbReference type="OrthoDB" id="2712751at2759"/>
<proteinExistence type="predicted"/>
<reference evidence="3" key="1">
    <citation type="submission" date="2021-03" db="EMBL/GenBank/DDBJ databases">
        <title>Evolutionary innovations through gain and loss of genes in the ectomycorrhizal Boletales.</title>
        <authorList>
            <person name="Wu G."/>
            <person name="Miyauchi S."/>
            <person name="Morin E."/>
            <person name="Yang Z.-L."/>
            <person name="Xu J."/>
            <person name="Martin F.M."/>
        </authorList>
    </citation>
    <scope>NUCLEOTIDE SEQUENCE</scope>
    <source>
        <strain evidence="3">BR01</strain>
    </source>
</reference>
<feature type="region of interest" description="Disordered" evidence="1">
    <location>
        <begin position="128"/>
        <end position="154"/>
    </location>
</feature>
<organism evidence="3 4">
    <name type="scientific">Boletus reticuloceps</name>
    <dbReference type="NCBI Taxonomy" id="495285"/>
    <lineage>
        <taxon>Eukaryota</taxon>
        <taxon>Fungi</taxon>
        <taxon>Dikarya</taxon>
        <taxon>Basidiomycota</taxon>
        <taxon>Agaricomycotina</taxon>
        <taxon>Agaricomycetes</taxon>
        <taxon>Agaricomycetidae</taxon>
        <taxon>Boletales</taxon>
        <taxon>Boletineae</taxon>
        <taxon>Boletaceae</taxon>
        <taxon>Boletoideae</taxon>
        <taxon>Boletus</taxon>
    </lineage>
</organism>
<gene>
    <name evidence="3" type="ORF">JVT61DRAFT_10703</name>
    <name evidence="2" type="ORF">JVT61DRAFT_12402</name>
</gene>
<dbReference type="AlphaFoldDB" id="A0A8I3A447"/>
<dbReference type="EMBL" id="JAGFBS010000041">
    <property type="protein sequence ID" value="KAG6370988.1"/>
    <property type="molecule type" value="Genomic_DNA"/>
</dbReference>
<evidence type="ECO:0000313" key="2">
    <source>
        <dbReference type="EMBL" id="KAG6370243.1"/>
    </source>
</evidence>
<evidence type="ECO:0000313" key="3">
    <source>
        <dbReference type="EMBL" id="KAG6370988.1"/>
    </source>
</evidence>
<keyword evidence="4" id="KW-1185">Reference proteome</keyword>
<evidence type="ECO:0000256" key="1">
    <source>
        <dbReference type="SAM" id="MobiDB-lite"/>
    </source>
</evidence>
<name>A0A8I3A447_9AGAM</name>
<dbReference type="EMBL" id="JAGFBS010000055">
    <property type="protein sequence ID" value="KAG6370243.1"/>
    <property type="molecule type" value="Genomic_DNA"/>
</dbReference>
<dbReference type="Proteomes" id="UP000683000">
    <property type="component" value="Unassembled WGS sequence"/>
</dbReference>
<protein>
    <submittedName>
        <fullName evidence="3">Uncharacterized protein</fullName>
    </submittedName>
</protein>